<dbReference type="SUPFAM" id="SSF51206">
    <property type="entry name" value="cAMP-binding domain-like"/>
    <property type="match status" value="1"/>
</dbReference>
<dbReference type="PANTHER" id="PTHR24567">
    <property type="entry name" value="CRP FAMILY TRANSCRIPTIONAL REGULATORY PROTEIN"/>
    <property type="match status" value="1"/>
</dbReference>
<dbReference type="GO" id="GO:0003700">
    <property type="term" value="F:DNA-binding transcription factor activity"/>
    <property type="evidence" value="ECO:0007669"/>
    <property type="project" value="TreeGrafter"/>
</dbReference>
<accession>A0A419WGH7</accession>
<evidence type="ECO:0000256" key="3">
    <source>
        <dbReference type="ARBA" id="ARBA00023163"/>
    </source>
</evidence>
<sequence>MAMPVKTTCCKECVSKSACFKELSEEELVLIDQGRFEVTFKKGEVVCKQGMLASHLIYIKKGFVKLYIEGGHNKNIILTIEKDGYMIGLQSLFGNSVFHYTTVAYEDTSVCLFEMSTISKIIEQNSGFASKLIARLNENTIRGYGRLFCLTQKQASGRLADILLCLSDRLYKSNNFEMALSRKDLAEITVMSVESLSRVIKEFKEDKIISLEGRNLEILDRERLERICETG</sequence>
<dbReference type="CDD" id="cd00038">
    <property type="entry name" value="CAP_ED"/>
    <property type="match status" value="1"/>
</dbReference>
<dbReference type="RefSeq" id="WP_120241857.1">
    <property type="nucleotide sequence ID" value="NZ_RAPQ01000014.1"/>
</dbReference>
<reference evidence="6 7" key="1">
    <citation type="submission" date="2018-09" db="EMBL/GenBank/DDBJ databases">
        <title>Genomic Encyclopedia of Archaeal and Bacterial Type Strains, Phase II (KMG-II): from individual species to whole genera.</title>
        <authorList>
            <person name="Goeker M."/>
        </authorList>
    </citation>
    <scope>NUCLEOTIDE SEQUENCE [LARGE SCALE GENOMIC DNA]</scope>
    <source>
        <strain evidence="6 7">DSM 21950</strain>
    </source>
</reference>
<dbReference type="InterPro" id="IPR012318">
    <property type="entry name" value="HTH_CRP"/>
</dbReference>
<evidence type="ECO:0000259" key="4">
    <source>
        <dbReference type="PROSITE" id="PS50042"/>
    </source>
</evidence>
<dbReference type="SMART" id="SM00419">
    <property type="entry name" value="HTH_CRP"/>
    <property type="match status" value="1"/>
</dbReference>
<dbReference type="OrthoDB" id="1116216at2"/>
<organism evidence="6 7">
    <name type="scientific">Marinifilum flexuosum</name>
    <dbReference type="NCBI Taxonomy" id="1117708"/>
    <lineage>
        <taxon>Bacteria</taxon>
        <taxon>Pseudomonadati</taxon>
        <taxon>Bacteroidota</taxon>
        <taxon>Bacteroidia</taxon>
        <taxon>Marinilabiliales</taxon>
        <taxon>Marinifilaceae</taxon>
    </lineage>
</organism>
<keyword evidence="7" id="KW-1185">Reference proteome</keyword>
<evidence type="ECO:0000256" key="2">
    <source>
        <dbReference type="ARBA" id="ARBA00023125"/>
    </source>
</evidence>
<evidence type="ECO:0000259" key="5">
    <source>
        <dbReference type="PROSITE" id="PS51063"/>
    </source>
</evidence>
<dbReference type="SUPFAM" id="SSF46785">
    <property type="entry name" value="Winged helix' DNA-binding domain"/>
    <property type="match status" value="1"/>
</dbReference>
<proteinExistence type="predicted"/>
<dbReference type="InterPro" id="IPR050397">
    <property type="entry name" value="Env_Response_Regulators"/>
</dbReference>
<dbReference type="PROSITE" id="PS50042">
    <property type="entry name" value="CNMP_BINDING_3"/>
    <property type="match status" value="1"/>
</dbReference>
<evidence type="ECO:0000313" key="6">
    <source>
        <dbReference type="EMBL" id="RKD94604.1"/>
    </source>
</evidence>
<dbReference type="InterPro" id="IPR036390">
    <property type="entry name" value="WH_DNA-bd_sf"/>
</dbReference>
<keyword evidence="3" id="KW-0804">Transcription</keyword>
<gene>
    <name evidence="6" type="ORF">BXY64_4192</name>
</gene>
<dbReference type="Proteomes" id="UP000284531">
    <property type="component" value="Unassembled WGS sequence"/>
</dbReference>
<dbReference type="EMBL" id="RAPQ01000014">
    <property type="protein sequence ID" value="RKD94604.1"/>
    <property type="molecule type" value="Genomic_DNA"/>
</dbReference>
<keyword evidence="1" id="KW-0805">Transcription regulation</keyword>
<dbReference type="PROSITE" id="PS51063">
    <property type="entry name" value="HTH_CRP_2"/>
    <property type="match status" value="1"/>
</dbReference>
<feature type="domain" description="Cyclic nucleotide-binding" evidence="4">
    <location>
        <begin position="19"/>
        <end position="139"/>
    </location>
</feature>
<evidence type="ECO:0000313" key="7">
    <source>
        <dbReference type="Proteomes" id="UP000284531"/>
    </source>
</evidence>
<dbReference type="CDD" id="cd00092">
    <property type="entry name" value="HTH_CRP"/>
    <property type="match status" value="1"/>
</dbReference>
<keyword evidence="2" id="KW-0238">DNA-binding</keyword>
<dbReference type="GO" id="GO:0003677">
    <property type="term" value="F:DNA binding"/>
    <property type="evidence" value="ECO:0007669"/>
    <property type="project" value="UniProtKB-KW"/>
</dbReference>
<name>A0A419WGH7_9BACT</name>
<dbReference type="PANTHER" id="PTHR24567:SF74">
    <property type="entry name" value="HTH-TYPE TRANSCRIPTIONAL REGULATOR ARCR"/>
    <property type="match status" value="1"/>
</dbReference>
<dbReference type="GO" id="GO:0005829">
    <property type="term" value="C:cytosol"/>
    <property type="evidence" value="ECO:0007669"/>
    <property type="project" value="TreeGrafter"/>
</dbReference>
<comment type="caution">
    <text evidence="6">The sequence shown here is derived from an EMBL/GenBank/DDBJ whole genome shotgun (WGS) entry which is preliminary data.</text>
</comment>
<dbReference type="InterPro" id="IPR014710">
    <property type="entry name" value="RmlC-like_jellyroll"/>
</dbReference>
<dbReference type="InterPro" id="IPR000595">
    <property type="entry name" value="cNMP-bd_dom"/>
</dbReference>
<dbReference type="InterPro" id="IPR036388">
    <property type="entry name" value="WH-like_DNA-bd_sf"/>
</dbReference>
<dbReference type="InterPro" id="IPR018490">
    <property type="entry name" value="cNMP-bd_dom_sf"/>
</dbReference>
<dbReference type="Pfam" id="PF13545">
    <property type="entry name" value="HTH_Crp_2"/>
    <property type="match status" value="1"/>
</dbReference>
<protein>
    <submittedName>
        <fullName evidence="6">Crp/Fnr family transcriptional regulator</fullName>
    </submittedName>
</protein>
<evidence type="ECO:0000256" key="1">
    <source>
        <dbReference type="ARBA" id="ARBA00023015"/>
    </source>
</evidence>
<dbReference type="AlphaFoldDB" id="A0A419WGH7"/>
<feature type="domain" description="HTH crp-type" evidence="5">
    <location>
        <begin position="153"/>
        <end position="222"/>
    </location>
</feature>
<dbReference type="Gene3D" id="1.10.10.10">
    <property type="entry name" value="Winged helix-like DNA-binding domain superfamily/Winged helix DNA-binding domain"/>
    <property type="match status" value="1"/>
</dbReference>
<dbReference type="SMART" id="SM00100">
    <property type="entry name" value="cNMP"/>
    <property type="match status" value="1"/>
</dbReference>
<dbReference type="Gene3D" id="2.60.120.10">
    <property type="entry name" value="Jelly Rolls"/>
    <property type="match status" value="1"/>
</dbReference>
<dbReference type="Pfam" id="PF00027">
    <property type="entry name" value="cNMP_binding"/>
    <property type="match status" value="1"/>
</dbReference>